<reference evidence="3 4" key="1">
    <citation type="journal article" date="2011" name="Genome Res.">
        <title>Phylogeny-wide analysis of social amoeba genomes highlights ancient origins for complex intercellular communication.</title>
        <authorList>
            <person name="Heidel A.J."/>
            <person name="Lawal H.M."/>
            <person name="Felder M."/>
            <person name="Schilde C."/>
            <person name="Helps N.R."/>
            <person name="Tunggal B."/>
            <person name="Rivero F."/>
            <person name="John U."/>
            <person name="Schleicher M."/>
            <person name="Eichinger L."/>
            <person name="Platzer M."/>
            <person name="Noegel A.A."/>
            <person name="Schaap P."/>
            <person name="Gloeckner G."/>
        </authorList>
    </citation>
    <scope>NUCLEOTIDE SEQUENCE [LARGE SCALE GENOMIC DNA]</scope>
    <source>
        <strain evidence="4">ATCC 26659 / Pp 5 / PN500</strain>
    </source>
</reference>
<comment type="caution">
    <text evidence="3">The sequence shown here is derived from an EMBL/GenBank/DDBJ whole genome shotgun (WGS) entry which is preliminary data.</text>
</comment>
<dbReference type="PANTHER" id="PTHR32046:SF12">
    <property type="entry name" value="AIG1-TYPE G DOMAIN-CONTAINING PROTEIN"/>
    <property type="match status" value="1"/>
</dbReference>
<dbReference type="Gene3D" id="3.40.50.300">
    <property type="entry name" value="P-loop containing nucleotide triphosphate hydrolases"/>
    <property type="match status" value="1"/>
</dbReference>
<dbReference type="InParanoid" id="D3BSX3"/>
<keyword evidence="4" id="KW-1185">Reference proteome</keyword>
<organism evidence="3 4">
    <name type="scientific">Heterostelium pallidum (strain ATCC 26659 / Pp 5 / PN500)</name>
    <name type="common">Cellular slime mold</name>
    <name type="synonym">Polysphondylium pallidum</name>
    <dbReference type="NCBI Taxonomy" id="670386"/>
    <lineage>
        <taxon>Eukaryota</taxon>
        <taxon>Amoebozoa</taxon>
        <taxon>Evosea</taxon>
        <taxon>Eumycetozoa</taxon>
        <taxon>Dictyostelia</taxon>
        <taxon>Acytosteliales</taxon>
        <taxon>Acytosteliaceae</taxon>
        <taxon>Heterostelium</taxon>
    </lineage>
</organism>
<dbReference type="STRING" id="670386.D3BSX3"/>
<dbReference type="Pfam" id="PF04548">
    <property type="entry name" value="AIG1"/>
    <property type="match status" value="1"/>
</dbReference>
<dbReference type="RefSeq" id="XP_020427722.1">
    <property type="nucleotide sequence ID" value="XM_020581852.1"/>
</dbReference>
<accession>D3BSX3</accession>
<sequence>MKNHNILLIGKTGSGKSIFINTIANYVFRCELNDFAVVIPNQYHQQNAMRAIQSNENQSNNTGETQTINYTPGFGDTRGVEYDRFNSTQMLNTVVEQQDITCVIIVINGSDSRMTEHMKYVFQTIKDSLPSQVFANNVIVVYTNCLEPNVQIENFGLPTIKPELIYTMQNSAFGPDFKGITVKAQRQRTVDWNNSMETIGDIIGVISSMNPLSTKYFNEILRNRETNSGFKERYSDELISNSTRIVEQNEHAQKLSNLLFKNLNTHVLTDCISYL</sequence>
<evidence type="ECO:0000256" key="1">
    <source>
        <dbReference type="ARBA" id="ARBA00022741"/>
    </source>
</evidence>
<evidence type="ECO:0000313" key="3">
    <source>
        <dbReference type="EMBL" id="EFA75588.1"/>
    </source>
</evidence>
<dbReference type="Proteomes" id="UP000001396">
    <property type="component" value="Unassembled WGS sequence"/>
</dbReference>
<dbReference type="PANTHER" id="PTHR32046">
    <property type="entry name" value="G DOMAIN-CONTAINING PROTEIN"/>
    <property type="match status" value="1"/>
</dbReference>
<protein>
    <recommendedName>
        <fullName evidence="2">AIG1-type G domain-containing protein</fullName>
    </recommendedName>
</protein>
<keyword evidence="1" id="KW-0547">Nucleotide-binding</keyword>
<dbReference type="InterPro" id="IPR006703">
    <property type="entry name" value="G_AIG1"/>
</dbReference>
<proteinExistence type="predicted"/>
<dbReference type="GeneID" id="31366562"/>
<dbReference type="InterPro" id="IPR027417">
    <property type="entry name" value="P-loop_NTPase"/>
</dbReference>
<evidence type="ECO:0000259" key="2">
    <source>
        <dbReference type="Pfam" id="PF04548"/>
    </source>
</evidence>
<dbReference type="GO" id="GO:0005525">
    <property type="term" value="F:GTP binding"/>
    <property type="evidence" value="ECO:0007669"/>
    <property type="project" value="InterPro"/>
</dbReference>
<gene>
    <name evidence="3" type="ORF">PPL_11093</name>
</gene>
<dbReference type="OMA" id="FRCELND"/>
<dbReference type="SUPFAM" id="SSF52540">
    <property type="entry name" value="P-loop containing nucleoside triphosphate hydrolases"/>
    <property type="match status" value="1"/>
</dbReference>
<feature type="domain" description="AIG1-type G" evidence="2">
    <location>
        <begin position="5"/>
        <end position="144"/>
    </location>
</feature>
<evidence type="ECO:0000313" key="4">
    <source>
        <dbReference type="Proteomes" id="UP000001396"/>
    </source>
</evidence>
<dbReference type="FunCoup" id="D3BSX3">
    <property type="interactions" value="1"/>
</dbReference>
<dbReference type="EMBL" id="ADBJ01000054">
    <property type="protein sequence ID" value="EFA75588.1"/>
    <property type="molecule type" value="Genomic_DNA"/>
</dbReference>
<name>D3BSX3_HETP5</name>
<dbReference type="AlphaFoldDB" id="D3BSX3"/>